<name>A0ACC1IXU8_9FUNG</name>
<accession>A0ACC1IXU8</accession>
<comment type="caution">
    <text evidence="1">The sequence shown here is derived from an EMBL/GenBank/DDBJ whole genome shotgun (WGS) entry which is preliminary data.</text>
</comment>
<feature type="non-terminal residue" evidence="1">
    <location>
        <position position="301"/>
    </location>
</feature>
<dbReference type="Proteomes" id="UP001150603">
    <property type="component" value="Unassembled WGS sequence"/>
</dbReference>
<keyword evidence="2" id="KW-1185">Reference proteome</keyword>
<sequence>MVDFYSGCMHDQSLSPNVHTMCAKLLHNITECIMSIPDKRQGRILLLSILKTYVAGFAAIGCLSAAAINDIKSGQQFSEETLYTSVDLIRTNTSENSEKIKDLRLYLRSLVTGCKNVIYALKRCNSSLALGIGPNAQAAATAAAAKDESESAMAVDQKEPASTGASAIISNKEADLAGFELELLSSLFREGLRACRLHDVDRLKSEHADAHPDEATEPAHPKRPTLSRDAQIKLIDRECKEQIEHFANLFVTLDPAVFHELFTSQFEFAFDTMIEQCSAIASVQVLVSCEPTSPAFMSIML</sequence>
<organism evidence="1 2">
    <name type="scientific">Linderina macrospora</name>
    <dbReference type="NCBI Taxonomy" id="4868"/>
    <lineage>
        <taxon>Eukaryota</taxon>
        <taxon>Fungi</taxon>
        <taxon>Fungi incertae sedis</taxon>
        <taxon>Zoopagomycota</taxon>
        <taxon>Kickxellomycotina</taxon>
        <taxon>Kickxellomycetes</taxon>
        <taxon>Kickxellales</taxon>
        <taxon>Kickxellaceae</taxon>
        <taxon>Linderina</taxon>
    </lineage>
</organism>
<gene>
    <name evidence="1" type="primary">TRA1_4</name>
    <name evidence="1" type="ORF">FBU59_007232</name>
</gene>
<reference evidence="1" key="1">
    <citation type="submission" date="2022-07" db="EMBL/GenBank/DDBJ databases">
        <title>Phylogenomic reconstructions and comparative analyses of Kickxellomycotina fungi.</title>
        <authorList>
            <person name="Reynolds N.K."/>
            <person name="Stajich J.E."/>
            <person name="Barry K."/>
            <person name="Grigoriev I.V."/>
            <person name="Crous P."/>
            <person name="Smith M.E."/>
        </authorList>
    </citation>
    <scope>NUCLEOTIDE SEQUENCE</scope>
    <source>
        <strain evidence="1">NRRL 5244</strain>
    </source>
</reference>
<protein>
    <submittedName>
        <fullName evidence="1">Transcription-associated protein 1</fullName>
    </submittedName>
</protein>
<dbReference type="EMBL" id="JANBPW010006819">
    <property type="protein sequence ID" value="KAJ1927297.1"/>
    <property type="molecule type" value="Genomic_DNA"/>
</dbReference>
<proteinExistence type="predicted"/>
<evidence type="ECO:0000313" key="1">
    <source>
        <dbReference type="EMBL" id="KAJ1927297.1"/>
    </source>
</evidence>
<evidence type="ECO:0000313" key="2">
    <source>
        <dbReference type="Proteomes" id="UP001150603"/>
    </source>
</evidence>